<sequence length="220" mass="25303">MENYYEILEVSPDASFQTIKSAYRRLAILLHPDKNTAPDATEAFQRLGRAWETLKSTEKRNTYDTLLAAERRRSQPSEARATPAAPKRDYGTATEEDAFLDDMLSSVWYQERYGVPPRSAGPSKDLQDESEIAAAENELRSLNDDYEKRLINVIERVRKEYSNRGLWMSEGQLRAAAEAELNMKSLRMRINALKESIRKGFEQRLRECNEAQKGTRTEGF</sequence>
<proteinExistence type="predicted"/>
<gene>
    <name evidence="3" type="ORF">M430DRAFT_15959</name>
</gene>
<feature type="domain" description="J" evidence="2">
    <location>
        <begin position="3"/>
        <end position="67"/>
    </location>
</feature>
<dbReference type="Proteomes" id="UP000241818">
    <property type="component" value="Unassembled WGS sequence"/>
</dbReference>
<dbReference type="GO" id="GO:0071218">
    <property type="term" value="P:cellular response to misfolded protein"/>
    <property type="evidence" value="ECO:0007669"/>
    <property type="project" value="TreeGrafter"/>
</dbReference>
<dbReference type="AlphaFoldDB" id="A0A2T3BA79"/>
<dbReference type="InterPro" id="IPR051100">
    <property type="entry name" value="DnaJ_subfamily_B/C"/>
</dbReference>
<reference evidence="3 4" key="1">
    <citation type="journal article" date="2018" name="New Phytol.">
        <title>Comparative genomics and transcriptomics depict ericoid mycorrhizal fungi as versatile saprotrophs and plant mutualists.</title>
        <authorList>
            <person name="Martino E."/>
            <person name="Morin E."/>
            <person name="Grelet G.A."/>
            <person name="Kuo A."/>
            <person name="Kohler A."/>
            <person name="Daghino S."/>
            <person name="Barry K.W."/>
            <person name="Cichocki N."/>
            <person name="Clum A."/>
            <person name="Dockter R.B."/>
            <person name="Hainaut M."/>
            <person name="Kuo R.C."/>
            <person name="LaButti K."/>
            <person name="Lindahl B.D."/>
            <person name="Lindquist E.A."/>
            <person name="Lipzen A."/>
            <person name="Khouja H.R."/>
            <person name="Magnuson J."/>
            <person name="Murat C."/>
            <person name="Ohm R.A."/>
            <person name="Singer S.W."/>
            <person name="Spatafora J.W."/>
            <person name="Wang M."/>
            <person name="Veneault-Fourrey C."/>
            <person name="Henrissat B."/>
            <person name="Grigoriev I.V."/>
            <person name="Martin F.M."/>
            <person name="Perotto S."/>
        </authorList>
    </citation>
    <scope>NUCLEOTIDE SEQUENCE [LARGE SCALE GENOMIC DNA]</scope>
    <source>
        <strain evidence="3 4">ATCC 22711</strain>
    </source>
</reference>
<dbReference type="InParanoid" id="A0A2T3BA79"/>
<dbReference type="EMBL" id="KZ679007">
    <property type="protein sequence ID" value="PSS25232.1"/>
    <property type="molecule type" value="Genomic_DNA"/>
</dbReference>
<dbReference type="PANTHER" id="PTHR43908:SF3">
    <property type="entry name" value="AT29763P-RELATED"/>
    <property type="match status" value="1"/>
</dbReference>
<dbReference type="PRINTS" id="PR00625">
    <property type="entry name" value="JDOMAIN"/>
</dbReference>
<dbReference type="GO" id="GO:0005789">
    <property type="term" value="C:endoplasmic reticulum membrane"/>
    <property type="evidence" value="ECO:0007669"/>
    <property type="project" value="TreeGrafter"/>
</dbReference>
<dbReference type="InterPro" id="IPR036869">
    <property type="entry name" value="J_dom_sf"/>
</dbReference>
<name>A0A2T3BA79_AMORE</name>
<accession>A0A2T3BA79</accession>
<dbReference type="CDD" id="cd06257">
    <property type="entry name" value="DnaJ"/>
    <property type="match status" value="1"/>
</dbReference>
<organism evidence="3 4">
    <name type="scientific">Amorphotheca resinae ATCC 22711</name>
    <dbReference type="NCBI Taxonomy" id="857342"/>
    <lineage>
        <taxon>Eukaryota</taxon>
        <taxon>Fungi</taxon>
        <taxon>Dikarya</taxon>
        <taxon>Ascomycota</taxon>
        <taxon>Pezizomycotina</taxon>
        <taxon>Leotiomycetes</taxon>
        <taxon>Helotiales</taxon>
        <taxon>Amorphothecaceae</taxon>
        <taxon>Amorphotheca</taxon>
    </lineage>
</organism>
<dbReference type="OrthoDB" id="442087at2759"/>
<dbReference type="RefSeq" id="XP_024723831.1">
    <property type="nucleotide sequence ID" value="XM_024863359.1"/>
</dbReference>
<dbReference type="SUPFAM" id="SSF46565">
    <property type="entry name" value="Chaperone J-domain"/>
    <property type="match status" value="1"/>
</dbReference>
<evidence type="ECO:0000313" key="3">
    <source>
        <dbReference type="EMBL" id="PSS25232.1"/>
    </source>
</evidence>
<dbReference type="PANTHER" id="PTHR43908">
    <property type="entry name" value="AT29763P-RELATED"/>
    <property type="match status" value="1"/>
</dbReference>
<evidence type="ECO:0000259" key="2">
    <source>
        <dbReference type="PROSITE" id="PS50076"/>
    </source>
</evidence>
<dbReference type="GeneID" id="36571440"/>
<dbReference type="STRING" id="857342.A0A2T3BA79"/>
<evidence type="ECO:0000256" key="1">
    <source>
        <dbReference type="SAM" id="MobiDB-lite"/>
    </source>
</evidence>
<dbReference type="InterPro" id="IPR001623">
    <property type="entry name" value="DnaJ_domain"/>
</dbReference>
<dbReference type="Gene3D" id="1.10.287.110">
    <property type="entry name" value="DnaJ domain"/>
    <property type="match status" value="1"/>
</dbReference>
<evidence type="ECO:0000313" key="4">
    <source>
        <dbReference type="Proteomes" id="UP000241818"/>
    </source>
</evidence>
<protein>
    <recommendedName>
        <fullName evidence="2">J domain-containing protein</fullName>
    </recommendedName>
</protein>
<dbReference type="GO" id="GO:0030544">
    <property type="term" value="F:Hsp70 protein binding"/>
    <property type="evidence" value="ECO:0007669"/>
    <property type="project" value="TreeGrafter"/>
</dbReference>
<dbReference type="Pfam" id="PF00226">
    <property type="entry name" value="DnaJ"/>
    <property type="match status" value="1"/>
</dbReference>
<dbReference type="SMART" id="SM00271">
    <property type="entry name" value="DnaJ"/>
    <property type="match status" value="1"/>
</dbReference>
<feature type="region of interest" description="Disordered" evidence="1">
    <location>
        <begin position="62"/>
        <end position="93"/>
    </location>
</feature>
<dbReference type="PROSITE" id="PS50076">
    <property type="entry name" value="DNAJ_2"/>
    <property type="match status" value="1"/>
</dbReference>
<keyword evidence="4" id="KW-1185">Reference proteome</keyword>